<name>B8C620_THAPS</name>
<reference evidence="4 5" key="2">
    <citation type="journal article" date="2008" name="Nature">
        <title>The Phaeodactylum genome reveals the evolutionary history of diatom genomes.</title>
        <authorList>
            <person name="Bowler C."/>
            <person name="Allen A.E."/>
            <person name="Badger J.H."/>
            <person name="Grimwood J."/>
            <person name="Jabbari K."/>
            <person name="Kuo A."/>
            <person name="Maheswari U."/>
            <person name="Martens C."/>
            <person name="Maumus F."/>
            <person name="Otillar R.P."/>
            <person name="Rayko E."/>
            <person name="Salamov A."/>
            <person name="Vandepoele K."/>
            <person name="Beszteri B."/>
            <person name="Gruber A."/>
            <person name="Heijde M."/>
            <person name="Katinka M."/>
            <person name="Mock T."/>
            <person name="Valentin K."/>
            <person name="Verret F."/>
            <person name="Berges J.A."/>
            <person name="Brownlee C."/>
            <person name="Cadoret J.P."/>
            <person name="Chiovitti A."/>
            <person name="Choi C.J."/>
            <person name="Coesel S."/>
            <person name="De Martino A."/>
            <person name="Detter J.C."/>
            <person name="Durkin C."/>
            <person name="Falciatore A."/>
            <person name="Fournet J."/>
            <person name="Haruta M."/>
            <person name="Huysman M.J."/>
            <person name="Jenkins B.D."/>
            <person name="Jiroutova K."/>
            <person name="Jorgensen R.E."/>
            <person name="Joubert Y."/>
            <person name="Kaplan A."/>
            <person name="Kroger N."/>
            <person name="Kroth P.G."/>
            <person name="La Roche J."/>
            <person name="Lindquist E."/>
            <person name="Lommer M."/>
            <person name="Martin-Jezequel V."/>
            <person name="Lopez P.J."/>
            <person name="Lucas S."/>
            <person name="Mangogna M."/>
            <person name="McGinnis K."/>
            <person name="Medlin L.K."/>
            <person name="Montsant A."/>
            <person name="Oudot-Le Secq M.P."/>
            <person name="Napoli C."/>
            <person name="Obornik M."/>
            <person name="Parker M.S."/>
            <person name="Petit J.L."/>
            <person name="Porcel B.M."/>
            <person name="Poulsen N."/>
            <person name="Robison M."/>
            <person name="Rychlewski L."/>
            <person name="Rynearson T.A."/>
            <person name="Schmutz J."/>
            <person name="Shapiro H."/>
            <person name="Siaut M."/>
            <person name="Stanley M."/>
            <person name="Sussman M.R."/>
            <person name="Taylor A.R."/>
            <person name="Vardi A."/>
            <person name="von Dassow P."/>
            <person name="Vyverman W."/>
            <person name="Willis A."/>
            <person name="Wyrwicz L.S."/>
            <person name="Rokhsar D.S."/>
            <person name="Weissenbach J."/>
            <person name="Armbrust E.V."/>
            <person name="Green B.R."/>
            <person name="Van de Peer Y."/>
            <person name="Grigoriev I.V."/>
        </authorList>
    </citation>
    <scope>NUCLEOTIDE SEQUENCE [LARGE SCALE GENOMIC DNA]</scope>
    <source>
        <strain evidence="4 5">CCMP1335</strain>
    </source>
</reference>
<dbReference type="PANTHER" id="PTHR22754:SF32">
    <property type="entry name" value="DISCO-INTERACTING PROTEIN 2"/>
    <property type="match status" value="1"/>
</dbReference>
<dbReference type="InterPro" id="IPR020845">
    <property type="entry name" value="AMP-binding_CS"/>
</dbReference>
<dbReference type="OMA" id="CQIANID"/>
<evidence type="ECO:0000313" key="5">
    <source>
        <dbReference type="Proteomes" id="UP000001449"/>
    </source>
</evidence>
<protein>
    <recommendedName>
        <fullName evidence="3">AMP-dependent synthetase/ligase domain-containing protein</fullName>
    </recommendedName>
</protein>
<dbReference type="RefSeq" id="XP_002291500.1">
    <property type="nucleotide sequence ID" value="XM_002291464.1"/>
</dbReference>
<dbReference type="InterPro" id="IPR045851">
    <property type="entry name" value="AMP-bd_C_sf"/>
</dbReference>
<keyword evidence="1" id="KW-0436">Ligase</keyword>
<dbReference type="PROSITE" id="PS00455">
    <property type="entry name" value="AMP_BINDING"/>
    <property type="match status" value="1"/>
</dbReference>
<dbReference type="EMBL" id="CM000643">
    <property type="protein sequence ID" value="EED91607.1"/>
    <property type="molecule type" value="Genomic_DNA"/>
</dbReference>
<dbReference type="eggNOG" id="KOG3628">
    <property type="taxonomic scope" value="Eukaryota"/>
</dbReference>
<dbReference type="GO" id="GO:0008610">
    <property type="term" value="P:lipid biosynthetic process"/>
    <property type="evidence" value="ECO:0007669"/>
    <property type="project" value="InterPro"/>
</dbReference>
<dbReference type="GO" id="GO:0016874">
    <property type="term" value="F:ligase activity"/>
    <property type="evidence" value="ECO:0007669"/>
    <property type="project" value="UniProtKB-KW"/>
</dbReference>
<dbReference type="InterPro" id="IPR042099">
    <property type="entry name" value="ANL_N_sf"/>
</dbReference>
<dbReference type="GeneID" id="7442381"/>
<dbReference type="Proteomes" id="UP000001449">
    <property type="component" value="Chromosome 6"/>
</dbReference>
<dbReference type="PaxDb" id="35128-Thaps23150"/>
<evidence type="ECO:0000256" key="2">
    <source>
        <dbReference type="SAM" id="MobiDB-lite"/>
    </source>
</evidence>
<keyword evidence="5" id="KW-1185">Reference proteome</keyword>
<sequence>MASQPTPPPPPSSGTQPAAPDSILQRLQHNALHTPNKPAICFLQTNGNCTPSVASPWTYNQLNSAVEHLASRLLPSPDTPPKSRLIPSPYDLSKGDRILLVYPPCSPHFLVSFLACLRSGLVAVPTYPPHPGRKDSLASFAGIARGCGARVALTNGEYASLKRLGELRDAFWSKVKSGGRKRTGGDNDNHGEGEADWPEELMWVVTDGEPLLSPPQKTNDDQSLAIPQPSDIAFLQYTSGSTSAPKGVTITHSNLAHNLAIITNDLNASDSTIVVSWLPQYHDMGLIGSLLGIIYCGGCGYYMSPLAFLQRPMGWIEAVSEYRATHLQSPNFAFGLTARKFDASQYHHGSFDGKEGGTKLKYLDLSCLQHVINGAEPVTESSIDAFVDAFRPFGLPNNPSVIYPTYGLAEHTVFVCSGGKGRLTVMRRELEEENKVVIVSGSEKPDGTMRLLGCGFPARQCVNVQIVDPDKRISLGEDTVGEIWINSPSKAMRYFGKDDVTREEFHAVLASDSSSACDYLRSGDLGFLHGGELYICGRLKDLVIVGGRNYYPQDLEAAAESISSDHVRPGCSAVFSINSSTADKQSNSNQYGGEDVILVMELKEPLPKAKDIDATCKAITEAVRSEISKEFSLPLSCIVLLKTRTVPKTTSGKISRSRARKAYLDGSLLELYRKKFNSEESSNGVSQTGVLSSITATPSPTLGSQTTPVGSIPSSTAIRSLDKQQIKERLVATICQIANIDKDLVADTAPLNTIMDSVSLAQLKGMLEGQCSVSPFSDEYLFRDTTTLKKLVEIVQLGHAPDDVSASAETGANENVASSSSGIGSSGGGLAGALGCPPGVVCCTVM</sequence>
<dbReference type="InterPro" id="IPR000873">
    <property type="entry name" value="AMP-dep_synth/lig_dom"/>
</dbReference>
<dbReference type="Gene3D" id="3.40.50.12780">
    <property type="entry name" value="N-terminal domain of ligase-like"/>
    <property type="match status" value="1"/>
</dbReference>
<dbReference type="AlphaFoldDB" id="B8C620"/>
<dbReference type="InParanoid" id="B8C620"/>
<dbReference type="HOGENOM" id="CLU_000022_23_7_1"/>
<feature type="domain" description="AMP-dependent synthetase/ligase" evidence="3">
    <location>
        <begin position="28"/>
        <end position="495"/>
    </location>
</feature>
<dbReference type="Pfam" id="PF00501">
    <property type="entry name" value="AMP-binding"/>
    <property type="match status" value="1"/>
</dbReference>
<feature type="region of interest" description="Disordered" evidence="2">
    <location>
        <begin position="176"/>
        <end position="196"/>
    </location>
</feature>
<dbReference type="KEGG" id="tps:THAPSDRAFT_23150"/>
<organism evidence="4 5">
    <name type="scientific">Thalassiosira pseudonana</name>
    <name type="common">Marine diatom</name>
    <name type="synonym">Cyclotella nana</name>
    <dbReference type="NCBI Taxonomy" id="35128"/>
    <lineage>
        <taxon>Eukaryota</taxon>
        <taxon>Sar</taxon>
        <taxon>Stramenopiles</taxon>
        <taxon>Ochrophyta</taxon>
        <taxon>Bacillariophyta</taxon>
        <taxon>Coscinodiscophyceae</taxon>
        <taxon>Thalassiosirophycidae</taxon>
        <taxon>Thalassiosirales</taxon>
        <taxon>Thalassiosiraceae</taxon>
        <taxon>Thalassiosira</taxon>
    </lineage>
</organism>
<gene>
    <name evidence="4" type="ORF">THAPSDRAFT_23150</name>
</gene>
<evidence type="ECO:0000256" key="1">
    <source>
        <dbReference type="ARBA" id="ARBA00022598"/>
    </source>
</evidence>
<dbReference type="SUPFAM" id="SSF56801">
    <property type="entry name" value="Acetyl-CoA synthetase-like"/>
    <property type="match status" value="1"/>
</dbReference>
<evidence type="ECO:0000313" key="4">
    <source>
        <dbReference type="EMBL" id="EED91607.1"/>
    </source>
</evidence>
<proteinExistence type="predicted"/>
<feature type="compositionally biased region" description="Pro residues" evidence="2">
    <location>
        <begin position="1"/>
        <end position="12"/>
    </location>
</feature>
<feature type="compositionally biased region" description="Basic and acidic residues" evidence="2">
    <location>
        <begin position="183"/>
        <end position="193"/>
    </location>
</feature>
<dbReference type="InterPro" id="IPR040097">
    <property type="entry name" value="FAAL/FAAC"/>
</dbReference>
<dbReference type="PANTHER" id="PTHR22754">
    <property type="entry name" value="DISCO-INTERACTING PROTEIN 2 DIP2 -RELATED"/>
    <property type="match status" value="1"/>
</dbReference>
<accession>B8C620</accession>
<dbReference type="Gene3D" id="3.30.300.30">
    <property type="match status" value="1"/>
</dbReference>
<reference evidence="4 5" key="1">
    <citation type="journal article" date="2004" name="Science">
        <title>The genome of the diatom Thalassiosira pseudonana: ecology, evolution, and metabolism.</title>
        <authorList>
            <person name="Armbrust E.V."/>
            <person name="Berges J.A."/>
            <person name="Bowler C."/>
            <person name="Green B.R."/>
            <person name="Martinez D."/>
            <person name="Putnam N.H."/>
            <person name="Zhou S."/>
            <person name="Allen A.E."/>
            <person name="Apt K.E."/>
            <person name="Bechner M."/>
            <person name="Brzezinski M.A."/>
            <person name="Chaal B.K."/>
            <person name="Chiovitti A."/>
            <person name="Davis A.K."/>
            <person name="Demarest M.S."/>
            <person name="Detter J.C."/>
            <person name="Glavina T."/>
            <person name="Goodstein D."/>
            <person name="Hadi M.Z."/>
            <person name="Hellsten U."/>
            <person name="Hildebrand M."/>
            <person name="Jenkins B.D."/>
            <person name="Jurka J."/>
            <person name="Kapitonov V.V."/>
            <person name="Kroger N."/>
            <person name="Lau W.W."/>
            <person name="Lane T.W."/>
            <person name="Larimer F.W."/>
            <person name="Lippmeier J.C."/>
            <person name="Lucas S."/>
            <person name="Medina M."/>
            <person name="Montsant A."/>
            <person name="Obornik M."/>
            <person name="Parker M.S."/>
            <person name="Palenik B."/>
            <person name="Pazour G.J."/>
            <person name="Richardson P.M."/>
            <person name="Rynearson T.A."/>
            <person name="Saito M.A."/>
            <person name="Schwartz D.C."/>
            <person name="Thamatrakoln K."/>
            <person name="Valentin K."/>
            <person name="Vardi A."/>
            <person name="Wilkerson F.P."/>
            <person name="Rokhsar D.S."/>
        </authorList>
    </citation>
    <scope>NUCLEOTIDE SEQUENCE [LARGE SCALE GENOMIC DNA]</scope>
    <source>
        <strain evidence="4 5">CCMP1335</strain>
    </source>
</reference>
<dbReference type="CDD" id="cd05931">
    <property type="entry name" value="FAAL"/>
    <property type="match status" value="1"/>
</dbReference>
<feature type="region of interest" description="Disordered" evidence="2">
    <location>
        <begin position="1"/>
        <end position="20"/>
    </location>
</feature>
<dbReference type="STRING" id="35128.B8C620"/>
<evidence type="ECO:0000259" key="3">
    <source>
        <dbReference type="Pfam" id="PF00501"/>
    </source>
</evidence>